<feature type="region of interest" description="Disordered" evidence="3">
    <location>
        <begin position="92"/>
        <end position="135"/>
    </location>
</feature>
<protein>
    <recommendedName>
        <fullName evidence="4">SH3 domain-containing protein</fullName>
    </recommendedName>
</protein>
<dbReference type="PANTHER" id="PTHR45929">
    <property type="entry name" value="JAK PATHWAY SIGNAL TRANSDUCTION ADAPTOR MOLECULE"/>
    <property type="match status" value="1"/>
</dbReference>
<dbReference type="PANTHER" id="PTHR45929:SF7">
    <property type="entry name" value="LAS SEVENTEEN-BINDING PROTEIN 1"/>
    <property type="match status" value="1"/>
</dbReference>
<dbReference type="Proteomes" id="UP001201980">
    <property type="component" value="Unassembled WGS sequence"/>
</dbReference>
<reference evidence="5" key="1">
    <citation type="submission" date="2022-07" db="EMBL/GenBank/DDBJ databases">
        <title>Draft genome sequence of Zalerion maritima ATCC 34329, a (micro)plastics degrading marine fungus.</title>
        <authorList>
            <person name="Paco A."/>
            <person name="Goncalves M.F.M."/>
            <person name="Rocha-Santos T.A.P."/>
            <person name="Alves A."/>
        </authorList>
    </citation>
    <scope>NUCLEOTIDE SEQUENCE</scope>
    <source>
        <strain evidence="5">ATCC 34329</strain>
    </source>
</reference>
<dbReference type="InterPro" id="IPR050670">
    <property type="entry name" value="STAM"/>
</dbReference>
<evidence type="ECO:0000256" key="2">
    <source>
        <dbReference type="PROSITE-ProRule" id="PRU00192"/>
    </source>
</evidence>
<dbReference type="InterPro" id="IPR001452">
    <property type="entry name" value="SH3_domain"/>
</dbReference>
<evidence type="ECO:0000256" key="1">
    <source>
        <dbReference type="ARBA" id="ARBA00022443"/>
    </source>
</evidence>
<dbReference type="Gene3D" id="2.30.30.40">
    <property type="entry name" value="SH3 Domains"/>
    <property type="match status" value="1"/>
</dbReference>
<name>A0AAD5WT82_9PEZI</name>
<evidence type="ECO:0000313" key="6">
    <source>
        <dbReference type="Proteomes" id="UP001201980"/>
    </source>
</evidence>
<accession>A0AAD5WT82</accession>
<evidence type="ECO:0000259" key="4">
    <source>
        <dbReference type="PROSITE" id="PS50002"/>
    </source>
</evidence>
<feature type="region of interest" description="Disordered" evidence="3">
    <location>
        <begin position="48"/>
        <end position="74"/>
    </location>
</feature>
<dbReference type="SUPFAM" id="SSF50044">
    <property type="entry name" value="SH3-domain"/>
    <property type="match status" value="1"/>
</dbReference>
<feature type="compositionally biased region" description="Low complexity" evidence="3">
    <location>
        <begin position="103"/>
        <end position="115"/>
    </location>
</feature>
<feature type="domain" description="SH3" evidence="4">
    <location>
        <begin position="136"/>
        <end position="197"/>
    </location>
</feature>
<dbReference type="SMART" id="SM00326">
    <property type="entry name" value="SH3"/>
    <property type="match status" value="1"/>
</dbReference>
<proteinExistence type="predicted"/>
<dbReference type="InterPro" id="IPR036028">
    <property type="entry name" value="SH3-like_dom_sf"/>
</dbReference>
<dbReference type="CDD" id="cd00174">
    <property type="entry name" value="SH3"/>
    <property type="match status" value="1"/>
</dbReference>
<dbReference type="EMBL" id="JAKWBI020000132">
    <property type="protein sequence ID" value="KAJ2901906.1"/>
    <property type="molecule type" value="Genomic_DNA"/>
</dbReference>
<dbReference type="Pfam" id="PF00018">
    <property type="entry name" value="SH3_1"/>
    <property type="match status" value="1"/>
</dbReference>
<keyword evidence="6" id="KW-1185">Reference proteome</keyword>
<dbReference type="AlphaFoldDB" id="A0AAD5WT82"/>
<evidence type="ECO:0000256" key="3">
    <source>
        <dbReference type="SAM" id="MobiDB-lite"/>
    </source>
</evidence>
<gene>
    <name evidence="5" type="ORF">MKZ38_001258</name>
</gene>
<dbReference type="PRINTS" id="PR00452">
    <property type="entry name" value="SH3DOMAIN"/>
</dbReference>
<comment type="caution">
    <text evidence="5">The sequence shown here is derived from an EMBL/GenBank/DDBJ whole genome shotgun (WGS) entry which is preliminary data.</text>
</comment>
<organism evidence="5 6">
    <name type="scientific">Zalerion maritima</name>
    <dbReference type="NCBI Taxonomy" id="339359"/>
    <lineage>
        <taxon>Eukaryota</taxon>
        <taxon>Fungi</taxon>
        <taxon>Dikarya</taxon>
        <taxon>Ascomycota</taxon>
        <taxon>Pezizomycotina</taxon>
        <taxon>Sordariomycetes</taxon>
        <taxon>Lulworthiomycetidae</taxon>
        <taxon>Lulworthiales</taxon>
        <taxon>Lulworthiaceae</taxon>
        <taxon>Zalerion</taxon>
    </lineage>
</organism>
<keyword evidence="1 2" id="KW-0728">SH3 domain</keyword>
<dbReference type="PROSITE" id="PS50002">
    <property type="entry name" value="SH3"/>
    <property type="match status" value="1"/>
</dbReference>
<evidence type="ECO:0000313" key="5">
    <source>
        <dbReference type="EMBL" id="KAJ2901906.1"/>
    </source>
</evidence>
<sequence>MMTGDRQRIIETNRSLRIIKNELETLLEKGVLDDAAYDNITSMLPTESSLSSVSIPTLGSQNRAQAPSPQPAQNLHAQPVLPIRKASPAAIAADPVSNPPPAYSQSPSQAHAAPSAPVPGLPPRKNTESPAEPEKPVLCKARALYKYAAQDARDCSFDKDDVIHVYEYMNADWWMGRNERTNAEGIFPRNYVQEIPDSQYPNEKAGAGAVAGYPAPPPQGAQVQNPYNNDAPPMAMANETDGKPNKGQEMGKKFGKKLGNAAIFGAGATMGSNLVNSIF</sequence>